<dbReference type="InterPro" id="IPR011057">
    <property type="entry name" value="Mss4-like_sf"/>
</dbReference>
<dbReference type="Gene3D" id="2.170.150.20">
    <property type="entry name" value="Peptide methionine sulfoxide reductase"/>
    <property type="match status" value="1"/>
</dbReference>
<evidence type="ECO:0000256" key="5">
    <source>
        <dbReference type="ARBA" id="ARBA00048488"/>
    </source>
</evidence>
<sequence length="286" mass="32693">MKTHNDLTTEEIRVIENKGTEMPFSGKYDKFYEAGIYHCKKCNSPLFNSQDKFDSGSGWPSFDDAIKNAVKTIPDADGSRVEIVCANCGGHLGHIFMGEQLTPKSRRHCVNSVSLDFQSLDNNKQYKKSYFSSGCFWGTEYWFQKAKGVINVDSGYMGGHTINPKYREVCGKQTGHLETVEVTYDTKIISFESLCKLFFETHDPEQTNGQGPDIGPQYLSAIFTNDMEEEMIVTKLIKELEEKGMFIATMIKDANAHIFYKAEEEHQNYYKLRNATPYCHAYTKRF</sequence>
<evidence type="ECO:0000256" key="2">
    <source>
        <dbReference type="ARBA" id="ARBA00023268"/>
    </source>
</evidence>
<comment type="catalytic activity">
    <reaction evidence="6 7">
        <text>[thioredoxin]-disulfide + L-methionine + H2O = L-methionine (S)-S-oxide + [thioredoxin]-dithiol</text>
        <dbReference type="Rhea" id="RHEA:19993"/>
        <dbReference type="Rhea" id="RHEA-COMP:10698"/>
        <dbReference type="Rhea" id="RHEA-COMP:10700"/>
        <dbReference type="ChEBI" id="CHEBI:15377"/>
        <dbReference type="ChEBI" id="CHEBI:29950"/>
        <dbReference type="ChEBI" id="CHEBI:50058"/>
        <dbReference type="ChEBI" id="CHEBI:57844"/>
        <dbReference type="ChEBI" id="CHEBI:58772"/>
        <dbReference type="EC" id="1.8.4.11"/>
    </reaction>
</comment>
<dbReference type="HAMAP" id="MF_01401">
    <property type="entry name" value="MsrA"/>
    <property type="match status" value="1"/>
</dbReference>
<dbReference type="NCBIfam" id="NF004042">
    <property type="entry name" value="PRK05550.1"/>
    <property type="match status" value="1"/>
</dbReference>
<dbReference type="SUPFAM" id="SSF55068">
    <property type="entry name" value="Peptide methionine sulfoxide reductase"/>
    <property type="match status" value="1"/>
</dbReference>
<keyword evidence="1 7" id="KW-0560">Oxidoreductase</keyword>
<dbReference type="NCBIfam" id="NF004036">
    <property type="entry name" value="PRK05508.1"/>
    <property type="match status" value="1"/>
</dbReference>
<evidence type="ECO:0000313" key="9">
    <source>
        <dbReference type="EMBL" id="CAA6802900.1"/>
    </source>
</evidence>
<dbReference type="InterPro" id="IPR002579">
    <property type="entry name" value="Met_Sox_Rdtase_MsrB_dom"/>
</dbReference>
<dbReference type="PANTHER" id="PTHR43774:SF1">
    <property type="entry name" value="PEPTIDE METHIONINE SULFOXIDE REDUCTASE MSRA 2"/>
    <property type="match status" value="1"/>
</dbReference>
<accession>A0A6S6S0E0</accession>
<dbReference type="GO" id="GO:0033743">
    <property type="term" value="F:peptide-methionine (R)-S-oxide reductase activity"/>
    <property type="evidence" value="ECO:0007669"/>
    <property type="project" value="UniProtKB-EC"/>
</dbReference>
<name>A0A6S6S0E0_9BACT</name>
<proteinExistence type="inferred from homology"/>
<evidence type="ECO:0000256" key="7">
    <source>
        <dbReference type="HAMAP-Rule" id="MF_01401"/>
    </source>
</evidence>
<keyword evidence="2" id="KW-0511">Multifunctional enzyme</keyword>
<comment type="catalytic activity">
    <reaction evidence="5">
        <text>L-methionyl-[protein] + [thioredoxin]-disulfide + H2O = L-methionyl-(R)-S-oxide-[protein] + [thioredoxin]-dithiol</text>
        <dbReference type="Rhea" id="RHEA:24164"/>
        <dbReference type="Rhea" id="RHEA-COMP:10698"/>
        <dbReference type="Rhea" id="RHEA-COMP:10700"/>
        <dbReference type="Rhea" id="RHEA-COMP:12313"/>
        <dbReference type="Rhea" id="RHEA-COMP:12314"/>
        <dbReference type="ChEBI" id="CHEBI:15377"/>
        <dbReference type="ChEBI" id="CHEBI:16044"/>
        <dbReference type="ChEBI" id="CHEBI:29950"/>
        <dbReference type="ChEBI" id="CHEBI:45764"/>
        <dbReference type="ChEBI" id="CHEBI:50058"/>
        <dbReference type="EC" id="1.8.4.12"/>
    </reaction>
</comment>
<dbReference type="EC" id="1.8.4.11" evidence="7"/>
<gene>
    <name evidence="7" type="primary">msrA</name>
    <name evidence="9" type="ORF">HELGO_WM28805</name>
</gene>
<comment type="similarity">
    <text evidence="7">Belongs to the MsrA Met sulfoxide reductase family.</text>
</comment>
<dbReference type="Pfam" id="PF01641">
    <property type="entry name" value="SelR"/>
    <property type="match status" value="1"/>
</dbReference>
<dbReference type="PROSITE" id="PS51790">
    <property type="entry name" value="MSRB"/>
    <property type="match status" value="1"/>
</dbReference>
<dbReference type="Pfam" id="PF01625">
    <property type="entry name" value="PMSR"/>
    <property type="match status" value="1"/>
</dbReference>
<dbReference type="EMBL" id="CACVAZ010000008">
    <property type="protein sequence ID" value="CAA6802900.1"/>
    <property type="molecule type" value="Genomic_DNA"/>
</dbReference>
<feature type="active site" evidence="7">
    <location>
        <position position="135"/>
    </location>
</feature>
<dbReference type="SUPFAM" id="SSF51316">
    <property type="entry name" value="Mss4-like"/>
    <property type="match status" value="1"/>
</dbReference>
<dbReference type="PANTHER" id="PTHR43774">
    <property type="entry name" value="PEPTIDE METHIONINE SULFOXIDE REDUCTASE"/>
    <property type="match status" value="1"/>
</dbReference>
<comment type="catalytic activity">
    <reaction evidence="4 7">
        <text>L-methionyl-[protein] + [thioredoxin]-disulfide + H2O = L-methionyl-(S)-S-oxide-[protein] + [thioredoxin]-dithiol</text>
        <dbReference type="Rhea" id="RHEA:14217"/>
        <dbReference type="Rhea" id="RHEA-COMP:10698"/>
        <dbReference type="Rhea" id="RHEA-COMP:10700"/>
        <dbReference type="Rhea" id="RHEA-COMP:12313"/>
        <dbReference type="Rhea" id="RHEA-COMP:12315"/>
        <dbReference type="ChEBI" id="CHEBI:15377"/>
        <dbReference type="ChEBI" id="CHEBI:16044"/>
        <dbReference type="ChEBI" id="CHEBI:29950"/>
        <dbReference type="ChEBI" id="CHEBI:44120"/>
        <dbReference type="ChEBI" id="CHEBI:50058"/>
        <dbReference type="EC" id="1.8.4.11"/>
    </reaction>
</comment>
<dbReference type="InterPro" id="IPR002569">
    <property type="entry name" value="Met_Sox_Rdtase_MsrA_dom"/>
</dbReference>
<evidence type="ECO:0000256" key="1">
    <source>
        <dbReference type="ARBA" id="ARBA00023002"/>
    </source>
</evidence>
<reference evidence="9" key="1">
    <citation type="submission" date="2020-01" db="EMBL/GenBank/DDBJ databases">
        <authorList>
            <person name="Meier V. D."/>
            <person name="Meier V D."/>
        </authorList>
    </citation>
    <scope>NUCLEOTIDE SEQUENCE</scope>
    <source>
        <strain evidence="9">HLG_WM_MAG_02</strain>
    </source>
</reference>
<evidence type="ECO:0000256" key="4">
    <source>
        <dbReference type="ARBA" id="ARBA00047806"/>
    </source>
</evidence>
<dbReference type="Gene3D" id="3.30.1060.10">
    <property type="entry name" value="Peptide methionine sulphoxide reductase MsrA"/>
    <property type="match status" value="1"/>
</dbReference>
<dbReference type="NCBIfam" id="TIGR00357">
    <property type="entry name" value="peptide-methionine (R)-S-oxide reductase MsrB"/>
    <property type="match status" value="1"/>
</dbReference>
<comment type="function">
    <text evidence="3 7">Has an important function as a repair enzyme for proteins that have been inactivated by oxidation. Catalyzes the reversible oxidation-reduction of methionine sulfoxide in proteins to methionine.</text>
</comment>
<dbReference type="GO" id="GO:0008113">
    <property type="term" value="F:peptide-methionine (S)-S-oxide reductase activity"/>
    <property type="evidence" value="ECO:0007669"/>
    <property type="project" value="UniProtKB-UniRule"/>
</dbReference>
<dbReference type="InterPro" id="IPR036509">
    <property type="entry name" value="Met_Sox_Rdtase_MsrA_sf"/>
</dbReference>
<protein>
    <recommendedName>
        <fullName evidence="7">Peptide methionine sulfoxide reductase MsrA</fullName>
        <shortName evidence="7">Protein-methionine-S-oxide reductase</shortName>
        <ecNumber evidence="7">1.8.4.11</ecNumber>
    </recommendedName>
    <alternativeName>
        <fullName evidence="7">Peptide-methionine (S)-S-oxide reductase</fullName>
        <shortName evidence="7">Peptide Met(O) reductase</shortName>
    </alternativeName>
</protein>
<dbReference type="AlphaFoldDB" id="A0A6S6S0E0"/>
<organism evidence="9">
    <name type="scientific">uncultured Sulfurovum sp</name>
    <dbReference type="NCBI Taxonomy" id="269237"/>
    <lineage>
        <taxon>Bacteria</taxon>
        <taxon>Pseudomonadati</taxon>
        <taxon>Campylobacterota</taxon>
        <taxon>Epsilonproteobacteria</taxon>
        <taxon>Campylobacterales</taxon>
        <taxon>Sulfurovaceae</taxon>
        <taxon>Sulfurovum</taxon>
        <taxon>environmental samples</taxon>
    </lineage>
</organism>
<evidence type="ECO:0000256" key="6">
    <source>
        <dbReference type="ARBA" id="ARBA00048782"/>
    </source>
</evidence>
<dbReference type="NCBIfam" id="TIGR00401">
    <property type="entry name" value="msrA"/>
    <property type="match status" value="1"/>
</dbReference>
<evidence type="ECO:0000256" key="3">
    <source>
        <dbReference type="ARBA" id="ARBA00024679"/>
    </source>
</evidence>
<evidence type="ECO:0000259" key="8">
    <source>
        <dbReference type="PROSITE" id="PS51790"/>
    </source>
</evidence>
<feature type="domain" description="MsrB" evidence="8">
    <location>
        <begin position="1"/>
        <end position="120"/>
    </location>
</feature>